<evidence type="ECO:0000259" key="3">
    <source>
        <dbReference type="PROSITE" id="PS51371"/>
    </source>
</evidence>
<dbReference type="RefSeq" id="WP_190921369.1">
    <property type="nucleotide sequence ID" value="NZ_JACXIZ010000059.1"/>
</dbReference>
<dbReference type="InterPro" id="IPR010766">
    <property type="entry name" value="DRTGG"/>
</dbReference>
<dbReference type="PANTHER" id="PTHR43080">
    <property type="entry name" value="CBS DOMAIN-CONTAINING PROTEIN CBSX3, MITOCHONDRIAL"/>
    <property type="match status" value="1"/>
</dbReference>
<gene>
    <name evidence="4" type="ORF">IDH44_23985</name>
</gene>
<keyword evidence="5" id="KW-1185">Reference proteome</keyword>
<sequence>MKIGTKISVRQIAKTMEVSEGTAYRALKEAESRGIVSTKERIGSVRIEKKQRAQLDRLTFAEVTAIVDGQVLGGAGGLGKTLHRVVIGAMELDAMLSYINAGSLLIVGNRENAHYCALEEGAGVLITGGFDTSERVKQLADSRGLPIISSGHDTFTVASMINRAMYDRVIKRKIMLIEDIVAFGRELEALRMSDTVATFEARQRSSGQMRFPVVDDWNRVVGILAAKDAAGSPAEQTADKLMTRNPVTVRPNTPITSAAHLMASEGIDLLPVVDRQRKLLAVVRRPEVLAAMKFANEQQQSGETYDELMWSGFEKATGEGGETSYRGHLAPQMSGPLGTVSEGVLQALLLQAARLLIRKAVRRDYVLEGVTTYFVRPIHIDSEVTILPRLLDMNRKSAKAEIEIVDEAGLAAKAMLTAQLIDPY</sequence>
<dbReference type="InterPro" id="IPR028979">
    <property type="entry name" value="Ser_kin/Pase_Hpr-like_N_sf"/>
</dbReference>
<evidence type="ECO:0000256" key="1">
    <source>
        <dbReference type="ARBA" id="ARBA00023122"/>
    </source>
</evidence>
<dbReference type="InterPro" id="IPR046342">
    <property type="entry name" value="CBS_dom_sf"/>
</dbReference>
<evidence type="ECO:0000256" key="2">
    <source>
        <dbReference type="PROSITE-ProRule" id="PRU00703"/>
    </source>
</evidence>
<dbReference type="Gene3D" id="3.40.1390.20">
    <property type="entry name" value="HprK N-terminal domain-like"/>
    <property type="match status" value="1"/>
</dbReference>
<dbReference type="Pfam" id="PF00571">
    <property type="entry name" value="CBS"/>
    <property type="match status" value="1"/>
</dbReference>
<dbReference type="SUPFAM" id="SSF54631">
    <property type="entry name" value="CBS-domain pair"/>
    <property type="match status" value="1"/>
</dbReference>
<dbReference type="SUPFAM" id="SSF54637">
    <property type="entry name" value="Thioesterase/thiol ester dehydrase-isomerase"/>
    <property type="match status" value="1"/>
</dbReference>
<dbReference type="PANTHER" id="PTHR43080:SF2">
    <property type="entry name" value="CBS DOMAIN-CONTAINING PROTEIN"/>
    <property type="match status" value="1"/>
</dbReference>
<dbReference type="EMBL" id="JACXIZ010000059">
    <property type="protein sequence ID" value="MBD2848267.1"/>
    <property type="molecule type" value="Genomic_DNA"/>
</dbReference>
<dbReference type="SMART" id="SM00116">
    <property type="entry name" value="CBS"/>
    <property type="match status" value="2"/>
</dbReference>
<evidence type="ECO:0000313" key="4">
    <source>
        <dbReference type="EMBL" id="MBD2848267.1"/>
    </source>
</evidence>
<dbReference type="Gene3D" id="3.10.580.10">
    <property type="entry name" value="CBS-domain"/>
    <property type="match status" value="1"/>
</dbReference>
<evidence type="ECO:0000313" key="5">
    <source>
        <dbReference type="Proteomes" id="UP000621560"/>
    </source>
</evidence>
<dbReference type="Gene3D" id="3.10.129.10">
    <property type="entry name" value="Hotdog Thioesterase"/>
    <property type="match status" value="1"/>
</dbReference>
<dbReference type="Pfam" id="PF07085">
    <property type="entry name" value="DRTGG"/>
    <property type="match status" value="1"/>
</dbReference>
<accession>A0A927GV11</accession>
<dbReference type="AlphaFoldDB" id="A0A927GV11"/>
<protein>
    <submittedName>
        <fullName evidence="4">CBS domain-containing protein</fullName>
    </submittedName>
</protein>
<dbReference type="InterPro" id="IPR000644">
    <property type="entry name" value="CBS_dom"/>
</dbReference>
<proteinExistence type="predicted"/>
<dbReference type="Proteomes" id="UP000621560">
    <property type="component" value="Unassembled WGS sequence"/>
</dbReference>
<keyword evidence="1 2" id="KW-0129">CBS domain</keyword>
<reference evidence="4" key="1">
    <citation type="submission" date="2020-09" db="EMBL/GenBank/DDBJ databases">
        <title>A novel bacterium of genus Paenibacillus, isolated from South China Sea.</title>
        <authorList>
            <person name="Huang H."/>
            <person name="Mo K."/>
            <person name="Hu Y."/>
        </authorList>
    </citation>
    <scope>NUCLEOTIDE SEQUENCE</scope>
    <source>
        <strain evidence="4">IB182496</strain>
    </source>
</reference>
<dbReference type="Pfam" id="PF03061">
    <property type="entry name" value="4HBT"/>
    <property type="match status" value="1"/>
</dbReference>
<dbReference type="CDD" id="cd04596">
    <property type="entry name" value="CBS_pair_DRTGG_assoc"/>
    <property type="match status" value="1"/>
</dbReference>
<dbReference type="InterPro" id="IPR051257">
    <property type="entry name" value="Diverse_CBS-Domain"/>
</dbReference>
<dbReference type="SUPFAM" id="SSF75138">
    <property type="entry name" value="HprK N-terminal domain-like"/>
    <property type="match status" value="1"/>
</dbReference>
<comment type="caution">
    <text evidence="4">The sequence shown here is derived from an EMBL/GenBank/DDBJ whole genome shotgun (WGS) entry which is preliminary data.</text>
</comment>
<name>A0A927GV11_9BACL</name>
<feature type="domain" description="CBS" evidence="3">
    <location>
        <begin position="242"/>
        <end position="298"/>
    </location>
</feature>
<organism evidence="4 5">
    <name type="scientific">Paenibacillus sabuli</name>
    <dbReference type="NCBI Taxonomy" id="2772509"/>
    <lineage>
        <taxon>Bacteria</taxon>
        <taxon>Bacillati</taxon>
        <taxon>Bacillota</taxon>
        <taxon>Bacilli</taxon>
        <taxon>Bacillales</taxon>
        <taxon>Paenibacillaceae</taxon>
        <taxon>Paenibacillus</taxon>
    </lineage>
</organism>
<dbReference type="InterPro" id="IPR006683">
    <property type="entry name" value="Thioestr_dom"/>
</dbReference>
<dbReference type="InterPro" id="IPR029069">
    <property type="entry name" value="HotDog_dom_sf"/>
</dbReference>
<dbReference type="PROSITE" id="PS51371">
    <property type="entry name" value="CBS"/>
    <property type="match status" value="1"/>
</dbReference>